<evidence type="ECO:0000256" key="1">
    <source>
        <dbReference type="ARBA" id="ARBA00022722"/>
    </source>
</evidence>
<dbReference type="AlphaFoldDB" id="A0A1H9T376"/>
<dbReference type="FunFam" id="3.30.420.10:FF:000045">
    <property type="entry name" value="3'-5' exonuclease DinG"/>
    <property type="match status" value="1"/>
</dbReference>
<dbReference type="InterPro" id="IPR036397">
    <property type="entry name" value="RNaseH_sf"/>
</dbReference>
<dbReference type="SUPFAM" id="SSF53098">
    <property type="entry name" value="Ribonuclease H-like"/>
    <property type="match status" value="1"/>
</dbReference>
<organism evidence="5 6">
    <name type="scientific">Propionibacterium cyclohexanicum</name>
    <dbReference type="NCBI Taxonomy" id="64702"/>
    <lineage>
        <taxon>Bacteria</taxon>
        <taxon>Bacillati</taxon>
        <taxon>Actinomycetota</taxon>
        <taxon>Actinomycetes</taxon>
        <taxon>Propionibacteriales</taxon>
        <taxon>Propionibacteriaceae</taxon>
        <taxon>Propionibacterium</taxon>
    </lineage>
</organism>
<keyword evidence="3" id="KW-0269">Exonuclease</keyword>
<dbReference type="EMBL" id="FOGZ01000018">
    <property type="protein sequence ID" value="SER91444.1"/>
    <property type="molecule type" value="Genomic_DNA"/>
</dbReference>
<keyword evidence="1" id="KW-0540">Nuclease</keyword>
<evidence type="ECO:0000256" key="2">
    <source>
        <dbReference type="ARBA" id="ARBA00022801"/>
    </source>
</evidence>
<dbReference type="RefSeq" id="WP_177170159.1">
    <property type="nucleotide sequence ID" value="NZ_FOGZ01000018.1"/>
</dbReference>
<gene>
    <name evidence="5" type="ORF">SAMN05443377_11818</name>
</gene>
<dbReference type="SMART" id="SM00479">
    <property type="entry name" value="EXOIII"/>
    <property type="match status" value="1"/>
</dbReference>
<keyword evidence="6" id="KW-1185">Reference proteome</keyword>
<dbReference type="STRING" id="64702.SAMN05443377_11818"/>
<accession>A0A1H9T376</accession>
<dbReference type="Gene3D" id="3.30.420.10">
    <property type="entry name" value="Ribonuclease H-like superfamily/Ribonuclease H"/>
    <property type="match status" value="1"/>
</dbReference>
<feature type="domain" description="Exonuclease" evidence="4">
    <location>
        <begin position="3"/>
        <end position="170"/>
    </location>
</feature>
<evidence type="ECO:0000256" key="3">
    <source>
        <dbReference type="ARBA" id="ARBA00022839"/>
    </source>
</evidence>
<dbReference type="InterPro" id="IPR013520">
    <property type="entry name" value="Ribonucl_H"/>
</dbReference>
<sequence>MPGYAVLDLETTGFSWARGDRIVEIGIVALGAGGEPEGEWTTLVNPQRMVGATRVHHITTSDVADAPTMGELAPQLVEQLRGRIVVAHNCAFDVPFLVAELTRAGVPLPGERMPQLCTMRLSHYFLEPASRRLEDCCRAAGIRLVDAHSALGDARAAAQLLVHYMNSKVACPPWQAELNRAPSYRWPELSAGGAAHLLPRR</sequence>
<keyword evidence="2" id="KW-0378">Hydrolase</keyword>
<protein>
    <submittedName>
        <fullName evidence="5">DNA polymerase-3 subunit epsilon</fullName>
    </submittedName>
</protein>
<dbReference type="CDD" id="cd06127">
    <property type="entry name" value="DEDDh"/>
    <property type="match status" value="1"/>
</dbReference>
<dbReference type="Pfam" id="PF00929">
    <property type="entry name" value="RNase_T"/>
    <property type="match status" value="1"/>
</dbReference>
<dbReference type="InterPro" id="IPR012337">
    <property type="entry name" value="RNaseH-like_sf"/>
</dbReference>
<name>A0A1H9T376_9ACTN</name>
<evidence type="ECO:0000313" key="6">
    <source>
        <dbReference type="Proteomes" id="UP000198815"/>
    </source>
</evidence>
<dbReference type="PANTHER" id="PTHR30231">
    <property type="entry name" value="DNA POLYMERASE III SUBUNIT EPSILON"/>
    <property type="match status" value="1"/>
</dbReference>
<reference evidence="5 6" key="1">
    <citation type="submission" date="2016-10" db="EMBL/GenBank/DDBJ databases">
        <authorList>
            <person name="de Groot N.N."/>
        </authorList>
    </citation>
    <scope>NUCLEOTIDE SEQUENCE [LARGE SCALE GENOMIC DNA]</scope>
    <source>
        <strain evidence="5 6">DSM 16859</strain>
    </source>
</reference>
<dbReference type="GO" id="GO:0008408">
    <property type="term" value="F:3'-5' exonuclease activity"/>
    <property type="evidence" value="ECO:0007669"/>
    <property type="project" value="TreeGrafter"/>
</dbReference>
<proteinExistence type="predicted"/>
<dbReference type="Proteomes" id="UP000198815">
    <property type="component" value="Unassembled WGS sequence"/>
</dbReference>
<evidence type="ECO:0000313" key="5">
    <source>
        <dbReference type="EMBL" id="SER91444.1"/>
    </source>
</evidence>
<evidence type="ECO:0000259" key="4">
    <source>
        <dbReference type="SMART" id="SM00479"/>
    </source>
</evidence>
<dbReference type="GO" id="GO:0003676">
    <property type="term" value="F:nucleic acid binding"/>
    <property type="evidence" value="ECO:0007669"/>
    <property type="project" value="InterPro"/>
</dbReference>
<dbReference type="PANTHER" id="PTHR30231:SF4">
    <property type="entry name" value="PROTEIN NEN2"/>
    <property type="match status" value="1"/>
</dbReference>